<evidence type="ECO:0000256" key="13">
    <source>
        <dbReference type="PROSITE-ProRule" id="PRU00703"/>
    </source>
</evidence>
<evidence type="ECO:0000256" key="6">
    <source>
        <dbReference type="ARBA" id="ARBA00022882"/>
    </source>
</evidence>
<feature type="transmembrane region" description="Helical" evidence="14">
    <location>
        <begin position="471"/>
        <end position="490"/>
    </location>
</feature>
<evidence type="ECO:0000256" key="5">
    <source>
        <dbReference type="ARBA" id="ARBA00022737"/>
    </source>
</evidence>
<keyword evidence="12 14" id="KW-0868">Chloride</keyword>
<comment type="caution">
    <text evidence="14">Lacks conserved residue(s) required for the propagation of feature annotation.</text>
</comment>
<accession>A0AAX4PDC4</accession>
<dbReference type="SUPFAM" id="SSF81340">
    <property type="entry name" value="Clc chloride channel"/>
    <property type="match status" value="1"/>
</dbReference>
<feature type="compositionally biased region" description="Low complexity" evidence="15">
    <location>
        <begin position="833"/>
        <end position="846"/>
    </location>
</feature>
<dbReference type="GO" id="GO:0034707">
    <property type="term" value="C:chloride channel complex"/>
    <property type="evidence" value="ECO:0007669"/>
    <property type="project" value="UniProtKB-KW"/>
</dbReference>
<evidence type="ECO:0000256" key="15">
    <source>
        <dbReference type="SAM" id="MobiDB-lite"/>
    </source>
</evidence>
<dbReference type="Proteomes" id="UP001472866">
    <property type="component" value="Chromosome 09"/>
</dbReference>
<feature type="region of interest" description="Disordered" evidence="15">
    <location>
        <begin position="1"/>
        <end position="40"/>
    </location>
</feature>
<keyword evidence="7 14" id="KW-1133">Transmembrane helix</keyword>
<evidence type="ECO:0000256" key="10">
    <source>
        <dbReference type="ARBA" id="ARBA00023136"/>
    </source>
</evidence>
<evidence type="ECO:0000256" key="11">
    <source>
        <dbReference type="ARBA" id="ARBA00023173"/>
    </source>
</evidence>
<evidence type="ECO:0000256" key="1">
    <source>
        <dbReference type="ARBA" id="ARBA00004141"/>
    </source>
</evidence>
<keyword evidence="3 14" id="KW-0813">Transport</keyword>
<dbReference type="InterPro" id="IPR001807">
    <property type="entry name" value="ClC"/>
</dbReference>
<dbReference type="Gene3D" id="3.10.580.10">
    <property type="entry name" value="CBS-domain"/>
    <property type="match status" value="1"/>
</dbReference>
<keyword evidence="6" id="KW-0407">Ion channel</keyword>
<evidence type="ECO:0000256" key="12">
    <source>
        <dbReference type="ARBA" id="ARBA00023214"/>
    </source>
</evidence>
<feature type="transmembrane region" description="Helical" evidence="14">
    <location>
        <begin position="93"/>
        <end position="118"/>
    </location>
</feature>
<dbReference type="Pfam" id="PF00571">
    <property type="entry name" value="CBS"/>
    <property type="match status" value="1"/>
</dbReference>
<dbReference type="InterPro" id="IPR051280">
    <property type="entry name" value="Cl-channel/antiporter"/>
</dbReference>
<keyword evidence="11" id="KW-0869">Chloride channel</keyword>
<evidence type="ECO:0000256" key="14">
    <source>
        <dbReference type="RuleBase" id="RU361221"/>
    </source>
</evidence>
<dbReference type="SMART" id="SM00116">
    <property type="entry name" value="CBS"/>
    <property type="match status" value="2"/>
</dbReference>
<dbReference type="AlphaFoldDB" id="A0AAX4PDC4"/>
<evidence type="ECO:0000313" key="17">
    <source>
        <dbReference type="EMBL" id="WZN64242.1"/>
    </source>
</evidence>
<proteinExistence type="inferred from homology"/>
<gene>
    <name evidence="17" type="ORF">HKI87_09g57970</name>
</gene>
<dbReference type="InterPro" id="IPR014743">
    <property type="entry name" value="Cl-channel_core"/>
</dbReference>
<dbReference type="CDD" id="cd04591">
    <property type="entry name" value="CBS_pair_voltage-gated_CLC_euk_bac"/>
    <property type="match status" value="1"/>
</dbReference>
<feature type="transmembrane region" description="Helical" evidence="14">
    <location>
        <begin position="253"/>
        <end position="277"/>
    </location>
</feature>
<feature type="transmembrane region" description="Helical" evidence="14">
    <location>
        <begin position="496"/>
        <end position="517"/>
    </location>
</feature>
<dbReference type="PROSITE" id="PS51371">
    <property type="entry name" value="CBS"/>
    <property type="match status" value="1"/>
</dbReference>
<evidence type="ECO:0000256" key="2">
    <source>
        <dbReference type="ARBA" id="ARBA00009476"/>
    </source>
</evidence>
<dbReference type="PRINTS" id="PR00762">
    <property type="entry name" value="CLCHANNEL"/>
</dbReference>
<keyword evidence="5" id="KW-0677">Repeat</keyword>
<dbReference type="GO" id="GO:0005247">
    <property type="term" value="F:voltage-gated chloride channel activity"/>
    <property type="evidence" value="ECO:0007669"/>
    <property type="project" value="InterPro"/>
</dbReference>
<feature type="transmembrane region" description="Helical" evidence="14">
    <location>
        <begin position="341"/>
        <end position="361"/>
    </location>
</feature>
<evidence type="ECO:0000256" key="7">
    <source>
        <dbReference type="ARBA" id="ARBA00022989"/>
    </source>
</evidence>
<name>A0AAX4PDC4_9CHLO</name>
<evidence type="ECO:0000256" key="4">
    <source>
        <dbReference type="ARBA" id="ARBA00022692"/>
    </source>
</evidence>
<dbReference type="InterPro" id="IPR002251">
    <property type="entry name" value="Cl_channel_pln"/>
</dbReference>
<feature type="region of interest" description="Disordered" evidence="15">
    <location>
        <begin position="799"/>
        <end position="846"/>
    </location>
</feature>
<feature type="transmembrane region" description="Helical" evidence="14">
    <location>
        <begin position="138"/>
        <end position="163"/>
    </location>
</feature>
<dbReference type="Pfam" id="PF00654">
    <property type="entry name" value="Voltage_CLC"/>
    <property type="match status" value="1"/>
</dbReference>
<keyword evidence="4 14" id="KW-0812">Transmembrane</keyword>
<organism evidence="17 18">
    <name type="scientific">Chloropicon roscoffensis</name>
    <dbReference type="NCBI Taxonomy" id="1461544"/>
    <lineage>
        <taxon>Eukaryota</taxon>
        <taxon>Viridiplantae</taxon>
        <taxon>Chlorophyta</taxon>
        <taxon>Chloropicophyceae</taxon>
        <taxon>Chloropicales</taxon>
        <taxon>Chloropicaceae</taxon>
        <taxon>Chloropicon</taxon>
    </lineage>
</organism>
<keyword evidence="8 14" id="KW-0406">Ion transport</keyword>
<dbReference type="EMBL" id="CP151509">
    <property type="protein sequence ID" value="WZN64242.1"/>
    <property type="molecule type" value="Genomic_DNA"/>
</dbReference>
<dbReference type="InterPro" id="IPR000644">
    <property type="entry name" value="CBS_dom"/>
</dbReference>
<keyword evidence="10 14" id="KW-0472">Membrane</keyword>
<feature type="domain" description="CBS" evidence="16">
    <location>
        <begin position="731"/>
        <end position="788"/>
    </location>
</feature>
<evidence type="ECO:0000256" key="9">
    <source>
        <dbReference type="ARBA" id="ARBA00023122"/>
    </source>
</evidence>
<protein>
    <recommendedName>
        <fullName evidence="14">Chloride channel protein</fullName>
    </recommendedName>
</protein>
<keyword evidence="9 13" id="KW-0129">CBS domain</keyword>
<evidence type="ECO:0000256" key="3">
    <source>
        <dbReference type="ARBA" id="ARBA00022448"/>
    </source>
</evidence>
<dbReference type="PANTHER" id="PTHR11689">
    <property type="entry name" value="CHLORIDE CHANNEL PROTEIN CLC FAMILY MEMBER"/>
    <property type="match status" value="1"/>
</dbReference>
<feature type="transmembrane region" description="Helical" evidence="14">
    <location>
        <begin position="529"/>
        <end position="553"/>
    </location>
</feature>
<dbReference type="InterPro" id="IPR046342">
    <property type="entry name" value="CBS_dom_sf"/>
</dbReference>
<dbReference type="PRINTS" id="PR01120">
    <property type="entry name" value="CLCHANNELPLT"/>
</dbReference>
<evidence type="ECO:0000313" key="18">
    <source>
        <dbReference type="Proteomes" id="UP001472866"/>
    </source>
</evidence>
<evidence type="ECO:0000256" key="8">
    <source>
        <dbReference type="ARBA" id="ARBA00023065"/>
    </source>
</evidence>
<keyword evidence="6" id="KW-0851">Voltage-gated channel</keyword>
<dbReference type="PANTHER" id="PTHR11689:SF136">
    <property type="entry name" value="H(+)_CL(-) EXCHANGE TRANSPORTER 7"/>
    <property type="match status" value="1"/>
</dbReference>
<dbReference type="Gene3D" id="1.10.3080.10">
    <property type="entry name" value="Clc chloride channel"/>
    <property type="match status" value="1"/>
</dbReference>
<evidence type="ECO:0000259" key="16">
    <source>
        <dbReference type="PROSITE" id="PS51371"/>
    </source>
</evidence>
<keyword evidence="18" id="KW-1185">Reference proteome</keyword>
<feature type="transmembrane region" description="Helical" evidence="14">
    <location>
        <begin position="559"/>
        <end position="585"/>
    </location>
</feature>
<comment type="subcellular location">
    <subcellularLocation>
        <location evidence="1 14">Membrane</location>
        <topology evidence="1 14">Multi-pass membrane protein</topology>
    </subcellularLocation>
</comment>
<dbReference type="SUPFAM" id="SSF54631">
    <property type="entry name" value="CBS-domain pair"/>
    <property type="match status" value="1"/>
</dbReference>
<comment type="similarity">
    <text evidence="2 14">Belongs to the chloride channel (TC 2.A.49) family.</text>
</comment>
<reference evidence="17 18" key="1">
    <citation type="submission" date="2024-03" db="EMBL/GenBank/DDBJ databases">
        <title>Complete genome sequence of the green alga Chloropicon roscoffensis RCC1871.</title>
        <authorList>
            <person name="Lemieux C."/>
            <person name="Pombert J.-F."/>
            <person name="Otis C."/>
            <person name="Turmel M."/>
        </authorList>
    </citation>
    <scope>NUCLEOTIDE SEQUENCE [LARGE SCALE GENOMIC DNA]</scope>
    <source>
        <strain evidence="17 18">RCC1871</strain>
    </source>
</reference>
<sequence length="846" mass="92870">MEFNAYKRRTGEDDQPEGTTSEHLFGFDETNTSSGPADDYPTMAPMGILRRRPQGLAAEPQKVTESLDYEIAEHSVYRATQAKRPTWHQYRYVVIKWVLALVVGVGTACTAFLINLAVENLAGLKFSWTIGAMGHTTAGAFFLYALFNVVLVASSAYIVAFFAPQATGSGIPEVKCYLNGIDLPGILLLRTLIGKVVGSVGSVAGGLAVGKEGPLVHTGSCIAALLSQGGSSRFHLSPKWFQEFNNERDRRDLVTCGACAGVAAAFRAPVGGVLFAIEEAASFWRPQLTWRTFFTTAVVSVTIRALMNTCAGEEDCGFFGGGGFIIFDINDGQSKYWAYELLPVVILGVFGGLLGASFNFINGKLTQFRIKYVYKNNHSSRRLVKVFEAMLVAFITSTFQFCLPLAFPCKTCDPEISSCPRPSGVHYGNFVRFTCPGDNQYNDLATIFFNTQDDAIRNLLSSEMKNEYSPGALVCFFCFFFVLAVITYGISVPSGLFVPSILCGAAYGRLMGMLMTSITGNLEIKEGTYALLGAASFIAGAMRMTVSMCVIILELTNNLSLLPLVMFVLLVSKAVADLTGILPIYDLHIHIKKIPLLEHHTEKYFRHLTASDAKSKNCVQFSRVEKVGHIVEVLKSHTHNGFPVVESHPQDAVTNETTTLLGVVLRNHLLVVLKKKLSFLRDPQEVVDPLVAFQYDITEFSKPISSQGMKLTEISLTDEELEMYVDLKQFVNTSSYTVQEDMSLAKVHQLFRGLGLRHLCVVPKPANALGVITRKDILPEHVESEYPEVKHLSRTASYGKLSRSPSFGSYSKQKELSGHLGDNLMPRQLDFDSGSSHGESNGNNVI</sequence>